<dbReference type="InterPro" id="IPR003594">
    <property type="entry name" value="HATPase_dom"/>
</dbReference>
<dbReference type="Pfam" id="PF02518">
    <property type="entry name" value="HATPase_c"/>
    <property type="match status" value="1"/>
</dbReference>
<evidence type="ECO:0000313" key="7">
    <source>
        <dbReference type="EMBL" id="KTG26669.1"/>
    </source>
</evidence>
<accession>A0A0W1SK72</accession>
<protein>
    <recommendedName>
        <fullName evidence="2">histidine kinase</fullName>
        <ecNumber evidence="2">2.7.13.3</ecNumber>
    </recommendedName>
</protein>
<evidence type="ECO:0000256" key="3">
    <source>
        <dbReference type="ARBA" id="ARBA00022679"/>
    </source>
</evidence>
<dbReference type="InterPro" id="IPR005467">
    <property type="entry name" value="His_kinase_dom"/>
</dbReference>
<dbReference type="PANTHER" id="PTHR43711:SF1">
    <property type="entry name" value="HISTIDINE KINASE 1"/>
    <property type="match status" value="1"/>
</dbReference>
<dbReference type="InterPro" id="IPR050736">
    <property type="entry name" value="Sensor_HK_Regulatory"/>
</dbReference>
<evidence type="ECO:0000259" key="6">
    <source>
        <dbReference type="PROSITE" id="PS50109"/>
    </source>
</evidence>
<organism evidence="7 8">
    <name type="scientific">Haloferax profundi</name>
    <dbReference type="NCBI Taxonomy" id="1544718"/>
    <lineage>
        <taxon>Archaea</taxon>
        <taxon>Methanobacteriati</taxon>
        <taxon>Methanobacteriota</taxon>
        <taxon>Stenosarchaea group</taxon>
        <taxon>Halobacteria</taxon>
        <taxon>Halobacteriales</taxon>
        <taxon>Haloferacaceae</taxon>
        <taxon>Haloferax</taxon>
    </lineage>
</organism>
<dbReference type="InterPro" id="IPR003661">
    <property type="entry name" value="HisK_dim/P_dom"/>
</dbReference>
<dbReference type="AlphaFoldDB" id="A0A0W1SK72"/>
<dbReference type="CDD" id="cd00082">
    <property type="entry name" value="HisKA"/>
    <property type="match status" value="1"/>
</dbReference>
<keyword evidence="3" id="KW-0808">Transferase</keyword>
<evidence type="ECO:0000256" key="5">
    <source>
        <dbReference type="ARBA" id="ARBA00023012"/>
    </source>
</evidence>
<evidence type="ECO:0000256" key="1">
    <source>
        <dbReference type="ARBA" id="ARBA00000085"/>
    </source>
</evidence>
<evidence type="ECO:0000313" key="8">
    <source>
        <dbReference type="Proteomes" id="UP000053157"/>
    </source>
</evidence>
<dbReference type="SMART" id="SM00387">
    <property type="entry name" value="HATPase_c"/>
    <property type="match status" value="1"/>
</dbReference>
<name>A0A0W1SK72_9EURY</name>
<dbReference type="SUPFAM" id="SSF47384">
    <property type="entry name" value="Homodimeric domain of signal transducing histidine kinase"/>
    <property type="match status" value="1"/>
</dbReference>
<feature type="domain" description="Histidine kinase" evidence="6">
    <location>
        <begin position="130"/>
        <end position="320"/>
    </location>
</feature>
<dbReference type="InterPro" id="IPR036890">
    <property type="entry name" value="HATPase_C_sf"/>
</dbReference>
<keyword evidence="5" id="KW-0902">Two-component regulatory system</keyword>
<evidence type="ECO:0000256" key="4">
    <source>
        <dbReference type="ARBA" id="ARBA00022777"/>
    </source>
</evidence>
<dbReference type="Pfam" id="PF00512">
    <property type="entry name" value="HisKA"/>
    <property type="match status" value="1"/>
</dbReference>
<comment type="catalytic activity">
    <reaction evidence="1">
        <text>ATP + protein L-histidine = ADP + protein N-phospho-L-histidine.</text>
        <dbReference type="EC" id="2.7.13.3"/>
    </reaction>
</comment>
<comment type="caution">
    <text evidence="7">The sequence shown here is derived from an EMBL/GenBank/DDBJ whole genome shotgun (WGS) entry which is preliminary data.</text>
</comment>
<proteinExistence type="predicted"/>
<gene>
    <name evidence="7" type="ORF">AUR66_15970</name>
</gene>
<dbReference type="GO" id="GO:0000155">
    <property type="term" value="F:phosphorelay sensor kinase activity"/>
    <property type="evidence" value="ECO:0007669"/>
    <property type="project" value="InterPro"/>
</dbReference>
<dbReference type="PANTHER" id="PTHR43711">
    <property type="entry name" value="TWO-COMPONENT HISTIDINE KINASE"/>
    <property type="match status" value="1"/>
</dbReference>
<keyword evidence="8" id="KW-1185">Reference proteome</keyword>
<dbReference type="OrthoDB" id="8127at2157"/>
<dbReference type="InterPro" id="IPR036097">
    <property type="entry name" value="HisK_dim/P_sf"/>
</dbReference>
<dbReference type="EC" id="2.7.13.3" evidence="2"/>
<keyword evidence="4 7" id="KW-0418">Kinase</keyword>
<dbReference type="EMBL" id="LOPV01000220">
    <property type="protein sequence ID" value="KTG26669.1"/>
    <property type="molecule type" value="Genomic_DNA"/>
</dbReference>
<dbReference type="SMART" id="SM00388">
    <property type="entry name" value="HisKA"/>
    <property type="match status" value="1"/>
</dbReference>
<dbReference type="Gene3D" id="1.10.287.130">
    <property type="match status" value="1"/>
</dbReference>
<reference evidence="7 8" key="1">
    <citation type="submission" date="2015-12" db="EMBL/GenBank/DDBJ databases">
        <title>Haloferax profundi sp. nov. isolated from the Discovery deep brine-seawater interface in the Red Sea.</title>
        <authorList>
            <person name="Zhang G."/>
            <person name="Stingl U."/>
            <person name="Rashid M."/>
        </authorList>
    </citation>
    <scope>NUCLEOTIDE SEQUENCE [LARGE SCALE GENOMIC DNA]</scope>
    <source>
        <strain evidence="7 8">SB29</strain>
    </source>
</reference>
<dbReference type="SUPFAM" id="SSF55874">
    <property type="entry name" value="ATPase domain of HSP90 chaperone/DNA topoisomerase II/histidine kinase"/>
    <property type="match status" value="1"/>
</dbReference>
<evidence type="ECO:0000256" key="2">
    <source>
        <dbReference type="ARBA" id="ARBA00012438"/>
    </source>
</evidence>
<sequence>MRLLLLLSHEQNRRLLAEKLTPYYDISTADSDLTSGGFDLCIVDSTTLRRFRSELESHARAEEPVFLPYLLVVDRDVDQVETTALELVDEVISVPIVLEELGPRLKSLLRTRRLTQELSERNQVEEMAAIISHDLRNPLNVARGNLELGRETNEDDYFETTAKALDRMSTLIDDLLSFAKQEYATPDFTSVSIRDVAARSWHLLETGDATFHLELEDDTVVVADPSRLQELFSNLFRNACEHNDERLTVTVGTLPDGFFVADDGVGISEAERASVFETGYSTNTDGTGFGLPIVKRIGDVHSWAVSVTDSTTGGAQFDFTGVQFVDEVSTPLGRE</sequence>
<dbReference type="Proteomes" id="UP000053157">
    <property type="component" value="Unassembled WGS sequence"/>
</dbReference>
<dbReference type="Gene3D" id="3.30.565.10">
    <property type="entry name" value="Histidine kinase-like ATPase, C-terminal domain"/>
    <property type="match status" value="1"/>
</dbReference>
<dbReference type="PROSITE" id="PS50109">
    <property type="entry name" value="HIS_KIN"/>
    <property type="match status" value="1"/>
</dbReference>